<dbReference type="Pfam" id="PF07336">
    <property type="entry name" value="ABATE"/>
    <property type="match status" value="1"/>
</dbReference>
<dbReference type="Gene3D" id="1.10.3300.10">
    <property type="entry name" value="Jann2411-like domain"/>
    <property type="match status" value="1"/>
</dbReference>
<dbReference type="InterPro" id="IPR010852">
    <property type="entry name" value="ABATE"/>
</dbReference>
<protein>
    <submittedName>
        <fullName evidence="2">CGNR zinc finger domain-containing protein</fullName>
    </submittedName>
</protein>
<dbReference type="PANTHER" id="PTHR35525">
    <property type="entry name" value="BLL6575 PROTEIN"/>
    <property type="match status" value="1"/>
</dbReference>
<dbReference type="InterPro" id="IPR023286">
    <property type="entry name" value="ABATE_dom_sf"/>
</dbReference>
<evidence type="ECO:0000259" key="1">
    <source>
        <dbReference type="Pfam" id="PF11706"/>
    </source>
</evidence>
<name>A0ABV6MQH4_9PSEU</name>
<evidence type="ECO:0000313" key="2">
    <source>
        <dbReference type="EMBL" id="MFC0542573.1"/>
    </source>
</evidence>
<sequence>MKVTLGPARAGAECLSSDLLVGFVNSRPHHKQPAELLADGPAVAEWFEAAGAGSTPGATDADAATARELRDALLSILRAHVGCDEGAAMVPAAEAHLQRAASRFPVTTIVTSEGCELHPTGTGIDRSFSYLLSAVADLASRGAWARVKVCKNDTCYTAFFDKTRNSSALYCSTACSGQMATRAYRERKKECAI</sequence>
<reference evidence="2 3" key="1">
    <citation type="submission" date="2024-09" db="EMBL/GenBank/DDBJ databases">
        <authorList>
            <person name="Sun Q."/>
            <person name="Mori K."/>
        </authorList>
    </citation>
    <scope>NUCLEOTIDE SEQUENCE [LARGE SCALE GENOMIC DNA]</scope>
    <source>
        <strain evidence="2 3">TBRC 1432</strain>
    </source>
</reference>
<proteinExistence type="predicted"/>
<feature type="domain" description="Zinc finger CGNR" evidence="1">
    <location>
        <begin position="146"/>
        <end position="188"/>
    </location>
</feature>
<keyword evidence="3" id="KW-1185">Reference proteome</keyword>
<comment type="caution">
    <text evidence="2">The sequence shown here is derived from an EMBL/GenBank/DDBJ whole genome shotgun (WGS) entry which is preliminary data.</text>
</comment>
<dbReference type="InterPro" id="IPR021005">
    <property type="entry name" value="Znf_CGNR"/>
</dbReference>
<gene>
    <name evidence="2" type="ORF">ACFFH7_13835</name>
</gene>
<dbReference type="Pfam" id="PF11706">
    <property type="entry name" value="zf-CGNR"/>
    <property type="match status" value="1"/>
</dbReference>
<organism evidence="2 3">
    <name type="scientific">Kutzneria chonburiensis</name>
    <dbReference type="NCBI Taxonomy" id="1483604"/>
    <lineage>
        <taxon>Bacteria</taxon>
        <taxon>Bacillati</taxon>
        <taxon>Actinomycetota</taxon>
        <taxon>Actinomycetes</taxon>
        <taxon>Pseudonocardiales</taxon>
        <taxon>Pseudonocardiaceae</taxon>
        <taxon>Kutzneria</taxon>
    </lineage>
</organism>
<dbReference type="PANTHER" id="PTHR35525:SF3">
    <property type="entry name" value="BLL6575 PROTEIN"/>
    <property type="match status" value="1"/>
</dbReference>
<dbReference type="SUPFAM" id="SSF160904">
    <property type="entry name" value="Jann2411-like"/>
    <property type="match status" value="1"/>
</dbReference>
<dbReference type="EMBL" id="JBHLUD010000004">
    <property type="protein sequence ID" value="MFC0542573.1"/>
    <property type="molecule type" value="Genomic_DNA"/>
</dbReference>
<dbReference type="RefSeq" id="WP_273940991.1">
    <property type="nucleotide sequence ID" value="NZ_CP097263.1"/>
</dbReference>
<evidence type="ECO:0000313" key="3">
    <source>
        <dbReference type="Proteomes" id="UP001589810"/>
    </source>
</evidence>
<dbReference type="Proteomes" id="UP001589810">
    <property type="component" value="Unassembled WGS sequence"/>
</dbReference>
<accession>A0ABV6MQH4</accession>